<accession>A0A562IE78</accession>
<dbReference type="PROSITE" id="PS51257">
    <property type="entry name" value="PROKAR_LIPOPROTEIN"/>
    <property type="match status" value="1"/>
</dbReference>
<feature type="chain" id="PRO_5022244890" description="DUF3558 family protein" evidence="1">
    <location>
        <begin position="22"/>
        <end position="182"/>
    </location>
</feature>
<protein>
    <recommendedName>
        <fullName evidence="4">DUF3558 family protein</fullName>
    </recommendedName>
</protein>
<evidence type="ECO:0000313" key="2">
    <source>
        <dbReference type="EMBL" id="TWH69013.1"/>
    </source>
</evidence>
<dbReference type="AlphaFoldDB" id="A0A562IE78"/>
<feature type="signal peptide" evidence="1">
    <location>
        <begin position="1"/>
        <end position="21"/>
    </location>
</feature>
<dbReference type="OrthoDB" id="5188238at2"/>
<evidence type="ECO:0008006" key="4">
    <source>
        <dbReference type="Google" id="ProtNLM"/>
    </source>
</evidence>
<dbReference type="Proteomes" id="UP000319825">
    <property type="component" value="Unassembled WGS sequence"/>
</dbReference>
<gene>
    <name evidence="2" type="ORF">JD77_04015</name>
</gene>
<keyword evidence="1" id="KW-0732">Signal</keyword>
<dbReference type="EMBL" id="VLKE01000001">
    <property type="protein sequence ID" value="TWH69013.1"/>
    <property type="molecule type" value="Genomic_DNA"/>
</dbReference>
<reference evidence="2 3" key="1">
    <citation type="submission" date="2019-07" db="EMBL/GenBank/DDBJ databases">
        <title>R&amp;d 2014.</title>
        <authorList>
            <person name="Klenk H.-P."/>
        </authorList>
    </citation>
    <scope>NUCLEOTIDE SEQUENCE [LARGE SCALE GENOMIC DNA]</scope>
    <source>
        <strain evidence="2 3">DSM 43868</strain>
    </source>
</reference>
<comment type="caution">
    <text evidence="2">The sequence shown here is derived from an EMBL/GenBank/DDBJ whole genome shotgun (WGS) entry which is preliminary data.</text>
</comment>
<dbReference type="RefSeq" id="WP_145775680.1">
    <property type="nucleotide sequence ID" value="NZ_BAAATQ010000169.1"/>
</dbReference>
<name>A0A562IE78_MICOL</name>
<proteinExistence type="predicted"/>
<organism evidence="2 3">
    <name type="scientific">Micromonospora olivasterospora</name>
    <dbReference type="NCBI Taxonomy" id="1880"/>
    <lineage>
        <taxon>Bacteria</taxon>
        <taxon>Bacillati</taxon>
        <taxon>Actinomycetota</taxon>
        <taxon>Actinomycetes</taxon>
        <taxon>Micromonosporales</taxon>
        <taxon>Micromonosporaceae</taxon>
        <taxon>Micromonospora</taxon>
    </lineage>
</organism>
<evidence type="ECO:0000256" key="1">
    <source>
        <dbReference type="SAM" id="SignalP"/>
    </source>
</evidence>
<sequence>MHGRIALAGVAVLLVTGCAEEAVQVAVPPAQPVSVDVPAASAGGACRLLHFAVIEEHTGARFDVAASSERGDTHTCVLRAEQALLPELALTVTETSIDVATFTADVQPSGARKVGKLGQVAYQRTTSASGKHGPVAEVGWLAKEDRLAVLRWTLPKGEDRAAADELAGKLVALAKTVDTPAL</sequence>
<keyword evidence="3" id="KW-1185">Reference proteome</keyword>
<evidence type="ECO:0000313" key="3">
    <source>
        <dbReference type="Proteomes" id="UP000319825"/>
    </source>
</evidence>